<dbReference type="OrthoDB" id="2142040at2759"/>
<reference evidence="1" key="1">
    <citation type="journal article" date="2016" name="Mol. Ecol. Resour.">
        <title>Evaluation of the impact of RNA preservation methods of spiders for de novo transcriptome assembly.</title>
        <authorList>
            <person name="Kono N."/>
            <person name="Nakamura H."/>
            <person name="Ito Y."/>
            <person name="Tomita M."/>
            <person name="Arakawa K."/>
        </authorList>
    </citation>
    <scope>NUCLEOTIDE SEQUENCE</scope>
    <source>
        <tissue evidence="1">Whole body</tissue>
    </source>
</reference>
<dbReference type="EMBL" id="IAAA01083514">
    <property type="protein sequence ID" value="LAA13680.1"/>
    <property type="molecule type" value="mRNA"/>
</dbReference>
<protein>
    <submittedName>
        <fullName evidence="1">Natterin-4</fullName>
    </submittedName>
</protein>
<dbReference type="AlphaFoldDB" id="A0A2L2Z1T1"/>
<name>A0A2L2Z1T1_PARTP</name>
<dbReference type="Pfam" id="PF11901">
    <property type="entry name" value="DM9"/>
    <property type="match status" value="1"/>
</dbReference>
<dbReference type="InterPro" id="IPR006616">
    <property type="entry name" value="DM9_repeat"/>
</dbReference>
<organism evidence="1">
    <name type="scientific">Parasteatoda tepidariorum</name>
    <name type="common">Common house spider</name>
    <name type="synonym">Achaearanea tepidariorum</name>
    <dbReference type="NCBI Taxonomy" id="114398"/>
    <lineage>
        <taxon>Eukaryota</taxon>
        <taxon>Metazoa</taxon>
        <taxon>Ecdysozoa</taxon>
        <taxon>Arthropoda</taxon>
        <taxon>Chelicerata</taxon>
        <taxon>Arachnida</taxon>
        <taxon>Araneae</taxon>
        <taxon>Araneomorphae</taxon>
        <taxon>Entelegynae</taxon>
        <taxon>Araneoidea</taxon>
        <taxon>Theridiidae</taxon>
        <taxon>Parasteatoda</taxon>
    </lineage>
</organism>
<accession>A0A2L2Z1T1</accession>
<evidence type="ECO:0000313" key="1">
    <source>
        <dbReference type="EMBL" id="LAA13680.1"/>
    </source>
</evidence>
<proteinExistence type="evidence at transcript level"/>
<sequence>MAYCGPTSYKPVAEWRQSSGGSVPPNAIEEGYDGGNVISVASAHHQVENIPAKLIPTHDSSYIA</sequence>